<evidence type="ECO:0000313" key="2">
    <source>
        <dbReference type="EMBL" id="EJT76012.1"/>
    </source>
</evidence>
<name>J3NXD0_GAET3</name>
<keyword evidence="4" id="KW-1185">Reference proteome</keyword>
<dbReference type="Proteomes" id="UP000006039">
    <property type="component" value="Unassembled WGS sequence"/>
</dbReference>
<dbReference type="EMBL" id="GL385397">
    <property type="protein sequence ID" value="EJT76012.1"/>
    <property type="molecule type" value="Genomic_DNA"/>
</dbReference>
<dbReference type="eggNOG" id="ENOG502RMRA">
    <property type="taxonomic scope" value="Eukaryota"/>
</dbReference>
<dbReference type="VEuPathDB" id="FungiDB:GGTG_05937"/>
<dbReference type="GeneID" id="20346395"/>
<organism evidence="2">
    <name type="scientific">Gaeumannomyces tritici (strain R3-111a-1)</name>
    <name type="common">Wheat and barley take-all root rot fungus</name>
    <name type="synonym">Gaeumannomyces graminis var. tritici</name>
    <dbReference type="NCBI Taxonomy" id="644352"/>
    <lineage>
        <taxon>Eukaryota</taxon>
        <taxon>Fungi</taxon>
        <taxon>Dikarya</taxon>
        <taxon>Ascomycota</taxon>
        <taxon>Pezizomycotina</taxon>
        <taxon>Sordariomycetes</taxon>
        <taxon>Sordariomycetidae</taxon>
        <taxon>Magnaporthales</taxon>
        <taxon>Magnaporthaceae</taxon>
        <taxon>Gaeumannomyces</taxon>
    </lineage>
</organism>
<dbReference type="EnsemblFungi" id="EJT76012">
    <property type="protein sequence ID" value="EJT76012"/>
    <property type="gene ID" value="GGTG_05937"/>
</dbReference>
<dbReference type="AlphaFoldDB" id="J3NXD0"/>
<protein>
    <submittedName>
        <fullName evidence="2 3">Uncharacterized protein</fullName>
    </submittedName>
</protein>
<evidence type="ECO:0000256" key="1">
    <source>
        <dbReference type="SAM" id="MobiDB-lite"/>
    </source>
</evidence>
<feature type="region of interest" description="Disordered" evidence="1">
    <location>
        <begin position="55"/>
        <end position="111"/>
    </location>
</feature>
<evidence type="ECO:0000313" key="3">
    <source>
        <dbReference type="EnsemblFungi" id="EJT76012"/>
    </source>
</evidence>
<feature type="compositionally biased region" description="Basic and acidic residues" evidence="1">
    <location>
        <begin position="84"/>
        <end position="104"/>
    </location>
</feature>
<reference evidence="2" key="2">
    <citation type="submission" date="2010-07" db="EMBL/GenBank/DDBJ databases">
        <authorList>
            <consortium name="The Broad Institute Genome Sequencing Platform"/>
            <consortium name="Broad Institute Genome Sequencing Center for Infectious Disease"/>
            <person name="Ma L.-J."/>
            <person name="Dead R."/>
            <person name="Young S."/>
            <person name="Zeng Q."/>
            <person name="Koehrsen M."/>
            <person name="Alvarado L."/>
            <person name="Berlin A."/>
            <person name="Chapman S.B."/>
            <person name="Chen Z."/>
            <person name="Freedman E."/>
            <person name="Gellesch M."/>
            <person name="Goldberg J."/>
            <person name="Griggs A."/>
            <person name="Gujja S."/>
            <person name="Heilman E.R."/>
            <person name="Heiman D."/>
            <person name="Hepburn T."/>
            <person name="Howarth C."/>
            <person name="Jen D."/>
            <person name="Larson L."/>
            <person name="Mehta T."/>
            <person name="Neiman D."/>
            <person name="Pearson M."/>
            <person name="Roberts A."/>
            <person name="Saif S."/>
            <person name="Shea T."/>
            <person name="Shenoy N."/>
            <person name="Sisk P."/>
            <person name="Stolte C."/>
            <person name="Sykes S."/>
            <person name="Walk T."/>
            <person name="White J."/>
            <person name="Yandava C."/>
            <person name="Haas B."/>
            <person name="Nusbaum C."/>
            <person name="Birren B."/>
        </authorList>
    </citation>
    <scope>NUCLEOTIDE SEQUENCE</scope>
    <source>
        <strain evidence="2">R3-111a-1</strain>
    </source>
</reference>
<sequence>MRSSKAQKHHCDVCGKMGDLKVCIRKGHMTSCEKHPDAVHSTYQQCVKCTAERKRAERERRESSSAATDAVDSGTRKSKKKKENKQAGEPDCPKDKKGKRSSDRARRRSSN</sequence>
<dbReference type="RefSeq" id="XP_009222012.1">
    <property type="nucleotide sequence ID" value="XM_009223748.1"/>
</dbReference>
<accession>J3NXD0</accession>
<reference evidence="2" key="3">
    <citation type="submission" date="2010-09" db="EMBL/GenBank/DDBJ databases">
        <title>Annotation of Gaeumannomyces graminis var. tritici R3-111a-1.</title>
        <authorList>
            <consortium name="The Broad Institute Genome Sequencing Platform"/>
            <person name="Ma L.-J."/>
            <person name="Dead R."/>
            <person name="Young S.K."/>
            <person name="Zeng Q."/>
            <person name="Gargeya S."/>
            <person name="Fitzgerald M."/>
            <person name="Haas B."/>
            <person name="Abouelleil A."/>
            <person name="Alvarado L."/>
            <person name="Arachchi H.M."/>
            <person name="Berlin A."/>
            <person name="Brown A."/>
            <person name="Chapman S.B."/>
            <person name="Chen Z."/>
            <person name="Dunbar C."/>
            <person name="Freedman E."/>
            <person name="Gearin G."/>
            <person name="Gellesch M."/>
            <person name="Goldberg J."/>
            <person name="Griggs A."/>
            <person name="Gujja S."/>
            <person name="Heiman D."/>
            <person name="Howarth C."/>
            <person name="Larson L."/>
            <person name="Lui A."/>
            <person name="MacDonald P.J.P."/>
            <person name="Mehta T."/>
            <person name="Montmayeur A."/>
            <person name="Murphy C."/>
            <person name="Neiman D."/>
            <person name="Pearson M."/>
            <person name="Priest M."/>
            <person name="Roberts A."/>
            <person name="Saif S."/>
            <person name="Shea T."/>
            <person name="Shenoy N."/>
            <person name="Sisk P."/>
            <person name="Stolte C."/>
            <person name="Sykes S."/>
            <person name="Yandava C."/>
            <person name="Wortman J."/>
            <person name="Nusbaum C."/>
            <person name="Birren B."/>
        </authorList>
    </citation>
    <scope>NUCLEOTIDE SEQUENCE</scope>
    <source>
        <strain evidence="2">R3-111a-1</strain>
    </source>
</reference>
<gene>
    <name evidence="3" type="primary">20346395</name>
    <name evidence="2" type="ORF">GGTG_05937</name>
</gene>
<proteinExistence type="predicted"/>
<evidence type="ECO:0000313" key="4">
    <source>
        <dbReference type="Proteomes" id="UP000006039"/>
    </source>
</evidence>
<reference evidence="3" key="5">
    <citation type="submission" date="2018-04" db="UniProtKB">
        <authorList>
            <consortium name="EnsemblFungi"/>
        </authorList>
    </citation>
    <scope>IDENTIFICATION</scope>
    <source>
        <strain evidence="3">R3-111a-1</strain>
    </source>
</reference>
<dbReference type="OrthoDB" id="10605167at2759"/>
<dbReference type="HOGENOM" id="CLU_2158561_0_0_1"/>
<reference evidence="3" key="4">
    <citation type="journal article" date="2015" name="G3 (Bethesda)">
        <title>Genome sequences of three phytopathogenic species of the Magnaporthaceae family of fungi.</title>
        <authorList>
            <person name="Okagaki L.H."/>
            <person name="Nunes C.C."/>
            <person name="Sailsbery J."/>
            <person name="Clay B."/>
            <person name="Brown D."/>
            <person name="John T."/>
            <person name="Oh Y."/>
            <person name="Young N."/>
            <person name="Fitzgerald M."/>
            <person name="Haas B.J."/>
            <person name="Zeng Q."/>
            <person name="Young S."/>
            <person name="Adiconis X."/>
            <person name="Fan L."/>
            <person name="Levin J.Z."/>
            <person name="Mitchell T.K."/>
            <person name="Okubara P.A."/>
            <person name="Farman M.L."/>
            <person name="Kohn L.M."/>
            <person name="Birren B."/>
            <person name="Ma L.-J."/>
            <person name="Dean R.A."/>
        </authorList>
    </citation>
    <scope>NUCLEOTIDE SEQUENCE</scope>
    <source>
        <strain evidence="3">R3-111a-1</strain>
    </source>
</reference>
<reference evidence="4" key="1">
    <citation type="submission" date="2010-07" db="EMBL/GenBank/DDBJ databases">
        <title>The genome sequence of Gaeumannomyces graminis var. tritici strain R3-111a-1.</title>
        <authorList>
            <consortium name="The Broad Institute Genome Sequencing Platform"/>
            <person name="Ma L.-J."/>
            <person name="Dead R."/>
            <person name="Young S."/>
            <person name="Zeng Q."/>
            <person name="Koehrsen M."/>
            <person name="Alvarado L."/>
            <person name="Berlin A."/>
            <person name="Chapman S.B."/>
            <person name="Chen Z."/>
            <person name="Freedman E."/>
            <person name="Gellesch M."/>
            <person name="Goldberg J."/>
            <person name="Griggs A."/>
            <person name="Gujja S."/>
            <person name="Heilman E.R."/>
            <person name="Heiman D."/>
            <person name="Hepburn T."/>
            <person name="Howarth C."/>
            <person name="Jen D."/>
            <person name="Larson L."/>
            <person name="Mehta T."/>
            <person name="Neiman D."/>
            <person name="Pearson M."/>
            <person name="Roberts A."/>
            <person name="Saif S."/>
            <person name="Shea T."/>
            <person name="Shenoy N."/>
            <person name="Sisk P."/>
            <person name="Stolte C."/>
            <person name="Sykes S."/>
            <person name="Walk T."/>
            <person name="White J."/>
            <person name="Yandava C."/>
            <person name="Haas B."/>
            <person name="Nusbaum C."/>
            <person name="Birren B."/>
        </authorList>
    </citation>
    <scope>NUCLEOTIDE SEQUENCE [LARGE SCALE GENOMIC DNA]</scope>
    <source>
        <strain evidence="4">R3-111a-1</strain>
    </source>
</reference>